<keyword evidence="1" id="KW-0238">DNA-binding</keyword>
<dbReference type="InterPro" id="IPR010982">
    <property type="entry name" value="Lambda_DNA-bd_dom_sf"/>
</dbReference>
<dbReference type="PANTHER" id="PTHR46558">
    <property type="entry name" value="TRACRIPTIONAL REGULATORY PROTEIN-RELATED-RELATED"/>
    <property type="match status" value="1"/>
</dbReference>
<evidence type="ECO:0000313" key="4">
    <source>
        <dbReference type="Proteomes" id="UP001348397"/>
    </source>
</evidence>
<keyword evidence="4" id="KW-1185">Reference proteome</keyword>
<comment type="caution">
    <text evidence="3">The sequence shown here is derived from an EMBL/GenBank/DDBJ whole genome shotgun (WGS) entry which is preliminary data.</text>
</comment>
<dbReference type="InterPro" id="IPR001387">
    <property type="entry name" value="Cro/C1-type_HTH"/>
</dbReference>
<organism evidence="3 4">
    <name type="scientific">Chryseobacterium salviniae</name>
    <dbReference type="NCBI Taxonomy" id="3101750"/>
    <lineage>
        <taxon>Bacteria</taxon>
        <taxon>Pseudomonadati</taxon>
        <taxon>Bacteroidota</taxon>
        <taxon>Flavobacteriia</taxon>
        <taxon>Flavobacteriales</taxon>
        <taxon>Weeksellaceae</taxon>
        <taxon>Chryseobacterium group</taxon>
        <taxon>Chryseobacterium</taxon>
    </lineage>
</organism>
<name>A0ABU6HVJ7_9FLAO</name>
<dbReference type="EMBL" id="JAYLAA010000043">
    <property type="protein sequence ID" value="MEC3876719.1"/>
    <property type="molecule type" value="Genomic_DNA"/>
</dbReference>
<feature type="domain" description="HTH cro/C1-type" evidence="2">
    <location>
        <begin position="7"/>
        <end position="61"/>
    </location>
</feature>
<dbReference type="Gene3D" id="1.10.260.40">
    <property type="entry name" value="lambda repressor-like DNA-binding domains"/>
    <property type="match status" value="1"/>
</dbReference>
<dbReference type="PROSITE" id="PS50943">
    <property type="entry name" value="HTH_CROC1"/>
    <property type="match status" value="1"/>
</dbReference>
<dbReference type="Proteomes" id="UP001348397">
    <property type="component" value="Unassembled WGS sequence"/>
</dbReference>
<dbReference type="SMART" id="SM00530">
    <property type="entry name" value="HTH_XRE"/>
    <property type="match status" value="1"/>
</dbReference>
<evidence type="ECO:0000256" key="1">
    <source>
        <dbReference type="ARBA" id="ARBA00023125"/>
    </source>
</evidence>
<evidence type="ECO:0000313" key="3">
    <source>
        <dbReference type="EMBL" id="MEC3876719.1"/>
    </source>
</evidence>
<accession>A0ABU6HVJ7</accession>
<reference evidence="3 4" key="1">
    <citation type="submission" date="2024-01" db="EMBL/GenBank/DDBJ databases">
        <title>Chryseobacterium sp. T9W2-O.</title>
        <authorList>
            <person name="Maltman C."/>
        </authorList>
    </citation>
    <scope>NUCLEOTIDE SEQUENCE [LARGE SCALE GENOMIC DNA]</scope>
    <source>
        <strain evidence="3 4">T9W2-O</strain>
    </source>
</reference>
<dbReference type="Pfam" id="PF01381">
    <property type="entry name" value="HTH_3"/>
    <property type="match status" value="1"/>
</dbReference>
<sequence>MSLETKLRKLREQKGWSQMDVAHQLDISQSAYNKWEAGQAKPTLPNLQKLAEIFEVDFLDLVQAQIPNIDMSNAKFEDSQSVIFESTINTLSPELISKILDNQEQMVKLMESQSKLIESLLKNNFLNKLKENHTI</sequence>
<proteinExistence type="predicted"/>
<protein>
    <submittedName>
        <fullName evidence="3">Helix-turn-helix transcriptional regulator</fullName>
    </submittedName>
</protein>
<dbReference type="SUPFAM" id="SSF47413">
    <property type="entry name" value="lambda repressor-like DNA-binding domains"/>
    <property type="match status" value="1"/>
</dbReference>
<evidence type="ECO:0000259" key="2">
    <source>
        <dbReference type="PROSITE" id="PS50943"/>
    </source>
</evidence>
<dbReference type="CDD" id="cd00093">
    <property type="entry name" value="HTH_XRE"/>
    <property type="match status" value="1"/>
</dbReference>
<dbReference type="PANTHER" id="PTHR46558:SF14">
    <property type="entry name" value="HTH-TYPE TRANSCRIPTIONAL REGULATOR ANSR"/>
    <property type="match status" value="1"/>
</dbReference>
<gene>
    <name evidence="3" type="ORF">SOP96_13425</name>
</gene>
<dbReference type="RefSeq" id="WP_326321444.1">
    <property type="nucleotide sequence ID" value="NZ_JAYLAA010000043.1"/>
</dbReference>